<evidence type="ECO:0000256" key="4">
    <source>
        <dbReference type="SAM" id="MobiDB-lite"/>
    </source>
</evidence>
<accession>A0A9E2NZB9</accession>
<evidence type="ECO:0000256" key="2">
    <source>
        <dbReference type="ARBA" id="ARBA00023125"/>
    </source>
</evidence>
<dbReference type="GO" id="GO:0015074">
    <property type="term" value="P:DNA integration"/>
    <property type="evidence" value="ECO:0007669"/>
    <property type="project" value="InterPro"/>
</dbReference>
<dbReference type="InterPro" id="IPR002104">
    <property type="entry name" value="Integrase_catalytic"/>
</dbReference>
<gene>
    <name evidence="6" type="ORF">IAA16_06150</name>
</gene>
<dbReference type="PANTHER" id="PTHR30349">
    <property type="entry name" value="PHAGE INTEGRASE-RELATED"/>
    <property type="match status" value="1"/>
</dbReference>
<dbReference type="Pfam" id="PF00589">
    <property type="entry name" value="Phage_integrase"/>
    <property type="match status" value="1"/>
</dbReference>
<dbReference type="PANTHER" id="PTHR30349:SF41">
    <property type="entry name" value="INTEGRASE_RECOMBINASE PROTEIN MJ0367-RELATED"/>
    <property type="match status" value="1"/>
</dbReference>
<dbReference type="Gene3D" id="1.10.150.130">
    <property type="match status" value="1"/>
</dbReference>
<sequence>MNKPYLLFRNHNSPYWYAQIRLADGSLSNNKSTGKESRKEAEKVVMEWVVKGECPKRVSKKGNSKNSNSLDTLAILNQLKTKPFSDSEITQILDILKERNFIKTAVRTKSKAAKDAIEFLIEFWDYEKSPYIRELHLRGKSFHKKHSNRMTRIIFNYWEPIINGKLVGEITRDDINKIFDVESTQKLAPKTVKSIINAITVALKWAYLHGLTEINCYDGIIKPTDNPQKRAILTMEEIKLLFSTKWENETAKIACLIASYTGMRQGEIAALKLQDIGEDRIYIRHSWGKYDGLKTPKNGEEREIRIPHQLRDMIIMQAMKNPWSQDLSAFIFFSKTRADRPMDVDGWIVYMRRALKSIGYPNPEKICFHSFRHSWCTTTLSEIGDQRICMIGSGHKTDKVFAHYANHIKKELALETIAKTSERLFAPIFEELSITDIEYSICDEGGEEAEEGNNRKLISFKSDRESKNEREITSA</sequence>
<feature type="compositionally biased region" description="Basic and acidic residues" evidence="4">
    <location>
        <begin position="461"/>
        <end position="475"/>
    </location>
</feature>
<dbReference type="EMBL" id="JAHLFV010000147">
    <property type="protein sequence ID" value="MBU3850130.1"/>
    <property type="molecule type" value="Genomic_DNA"/>
</dbReference>
<dbReference type="SUPFAM" id="SSF56349">
    <property type="entry name" value="DNA breaking-rejoining enzymes"/>
    <property type="match status" value="1"/>
</dbReference>
<keyword evidence="3" id="KW-0233">DNA recombination</keyword>
<dbReference type="InterPro" id="IPR050090">
    <property type="entry name" value="Tyrosine_recombinase_XerCD"/>
</dbReference>
<dbReference type="GO" id="GO:0006310">
    <property type="term" value="P:DNA recombination"/>
    <property type="evidence" value="ECO:0007669"/>
    <property type="project" value="UniProtKB-KW"/>
</dbReference>
<dbReference type="InterPro" id="IPR010998">
    <property type="entry name" value="Integrase_recombinase_N"/>
</dbReference>
<dbReference type="AlphaFoldDB" id="A0A9E2NZB9"/>
<comment type="similarity">
    <text evidence="1">Belongs to the 'phage' integrase family.</text>
</comment>
<dbReference type="PROSITE" id="PS51898">
    <property type="entry name" value="TYR_RECOMBINASE"/>
    <property type="match status" value="1"/>
</dbReference>
<keyword evidence="2" id="KW-0238">DNA-binding</keyword>
<comment type="caution">
    <text evidence="6">The sequence shown here is derived from an EMBL/GenBank/DDBJ whole genome shotgun (WGS) entry which is preliminary data.</text>
</comment>
<evidence type="ECO:0000313" key="7">
    <source>
        <dbReference type="Proteomes" id="UP000823914"/>
    </source>
</evidence>
<organism evidence="6 7">
    <name type="scientific">Candidatus Treponema excrementipullorum</name>
    <dbReference type="NCBI Taxonomy" id="2838768"/>
    <lineage>
        <taxon>Bacteria</taxon>
        <taxon>Pseudomonadati</taxon>
        <taxon>Spirochaetota</taxon>
        <taxon>Spirochaetia</taxon>
        <taxon>Spirochaetales</taxon>
        <taxon>Treponemataceae</taxon>
        <taxon>Treponema</taxon>
    </lineage>
</organism>
<proteinExistence type="inferred from homology"/>
<protein>
    <submittedName>
        <fullName evidence="6">Tyrosine-type recombinase/integrase</fullName>
    </submittedName>
</protein>
<dbReference type="Gene3D" id="1.10.443.10">
    <property type="entry name" value="Intergrase catalytic core"/>
    <property type="match status" value="1"/>
</dbReference>
<evidence type="ECO:0000256" key="1">
    <source>
        <dbReference type="ARBA" id="ARBA00008857"/>
    </source>
</evidence>
<dbReference type="GO" id="GO:0003677">
    <property type="term" value="F:DNA binding"/>
    <property type="evidence" value="ECO:0007669"/>
    <property type="project" value="UniProtKB-KW"/>
</dbReference>
<evidence type="ECO:0000313" key="6">
    <source>
        <dbReference type="EMBL" id="MBU3850130.1"/>
    </source>
</evidence>
<feature type="region of interest" description="Disordered" evidence="4">
    <location>
        <begin position="447"/>
        <end position="475"/>
    </location>
</feature>
<feature type="domain" description="Tyr recombinase" evidence="5">
    <location>
        <begin position="228"/>
        <end position="419"/>
    </location>
</feature>
<dbReference type="InterPro" id="IPR011010">
    <property type="entry name" value="DNA_brk_join_enz"/>
</dbReference>
<name>A0A9E2NZB9_9SPIR</name>
<reference evidence="6" key="2">
    <citation type="submission" date="2021-04" db="EMBL/GenBank/DDBJ databases">
        <authorList>
            <person name="Gilroy R."/>
        </authorList>
    </citation>
    <scope>NUCLEOTIDE SEQUENCE</scope>
    <source>
        <strain evidence="6">Gambia15-2214</strain>
    </source>
</reference>
<dbReference type="Proteomes" id="UP000823914">
    <property type="component" value="Unassembled WGS sequence"/>
</dbReference>
<evidence type="ECO:0000256" key="3">
    <source>
        <dbReference type="ARBA" id="ARBA00023172"/>
    </source>
</evidence>
<dbReference type="InterPro" id="IPR013762">
    <property type="entry name" value="Integrase-like_cat_sf"/>
</dbReference>
<reference evidence="6" key="1">
    <citation type="journal article" date="2021" name="PeerJ">
        <title>Extensive microbial diversity within the chicken gut microbiome revealed by metagenomics and culture.</title>
        <authorList>
            <person name="Gilroy R."/>
            <person name="Ravi A."/>
            <person name="Getino M."/>
            <person name="Pursley I."/>
            <person name="Horton D.L."/>
            <person name="Alikhan N.F."/>
            <person name="Baker D."/>
            <person name="Gharbi K."/>
            <person name="Hall N."/>
            <person name="Watson M."/>
            <person name="Adriaenssens E.M."/>
            <person name="Foster-Nyarko E."/>
            <person name="Jarju S."/>
            <person name="Secka A."/>
            <person name="Antonio M."/>
            <person name="Oren A."/>
            <person name="Chaudhuri R.R."/>
            <person name="La Ragione R."/>
            <person name="Hildebrand F."/>
            <person name="Pallen M.J."/>
        </authorList>
    </citation>
    <scope>NUCLEOTIDE SEQUENCE</scope>
    <source>
        <strain evidence="6">Gambia15-2214</strain>
    </source>
</reference>
<evidence type="ECO:0000259" key="5">
    <source>
        <dbReference type="PROSITE" id="PS51898"/>
    </source>
</evidence>